<evidence type="ECO:0000313" key="6">
    <source>
        <dbReference type="EnsemblMetazoa" id="CapteP195634"/>
    </source>
</evidence>
<dbReference type="EnsemblMetazoa" id="CapteT195634">
    <property type="protein sequence ID" value="CapteP195634"/>
    <property type="gene ID" value="CapteG195634"/>
</dbReference>
<protein>
    <recommendedName>
        <fullName evidence="4">DDE Tnp4 domain-containing protein</fullName>
    </recommendedName>
</protein>
<feature type="domain" description="DDE Tnp4" evidence="4">
    <location>
        <begin position="92"/>
        <end position="236"/>
    </location>
</feature>
<dbReference type="Proteomes" id="UP000014760">
    <property type="component" value="Unassembled WGS sequence"/>
</dbReference>
<keyword evidence="2" id="KW-0479">Metal-binding</keyword>
<dbReference type="AlphaFoldDB" id="R7VED1"/>
<gene>
    <name evidence="5" type="ORF">CAPTEDRAFT_195634</name>
</gene>
<evidence type="ECO:0000259" key="4">
    <source>
        <dbReference type="Pfam" id="PF13359"/>
    </source>
</evidence>
<accession>R7VED1</accession>
<dbReference type="GO" id="GO:0046872">
    <property type="term" value="F:metal ion binding"/>
    <property type="evidence" value="ECO:0007669"/>
    <property type="project" value="UniProtKB-KW"/>
</dbReference>
<dbReference type="EMBL" id="AMQN01017017">
    <property type="status" value="NOT_ANNOTATED_CDS"/>
    <property type="molecule type" value="Genomic_DNA"/>
</dbReference>
<evidence type="ECO:0000256" key="3">
    <source>
        <dbReference type="SAM" id="MobiDB-lite"/>
    </source>
</evidence>
<name>R7VED1_CAPTE</name>
<feature type="region of interest" description="Disordered" evidence="3">
    <location>
        <begin position="1"/>
        <end position="23"/>
    </location>
</feature>
<dbReference type="OMA" id="WPNDEDA"/>
<dbReference type="InterPro" id="IPR027806">
    <property type="entry name" value="HARBI1_dom"/>
</dbReference>
<keyword evidence="7" id="KW-1185">Reference proteome</keyword>
<dbReference type="EMBL" id="AMQN01017016">
    <property type="status" value="NOT_ANNOTATED_CDS"/>
    <property type="molecule type" value="Genomic_DNA"/>
</dbReference>
<dbReference type="OrthoDB" id="10055314at2759"/>
<evidence type="ECO:0000256" key="2">
    <source>
        <dbReference type="ARBA" id="ARBA00022723"/>
    </source>
</evidence>
<organism evidence="5">
    <name type="scientific">Capitella teleta</name>
    <name type="common">Polychaete worm</name>
    <dbReference type="NCBI Taxonomy" id="283909"/>
    <lineage>
        <taxon>Eukaryota</taxon>
        <taxon>Metazoa</taxon>
        <taxon>Spiralia</taxon>
        <taxon>Lophotrochozoa</taxon>
        <taxon>Annelida</taxon>
        <taxon>Polychaeta</taxon>
        <taxon>Sedentaria</taxon>
        <taxon>Scolecida</taxon>
        <taxon>Capitellidae</taxon>
        <taxon>Capitella</taxon>
    </lineage>
</organism>
<dbReference type="EMBL" id="KB292644">
    <property type="protein sequence ID" value="ELU17168.1"/>
    <property type="molecule type" value="Genomic_DNA"/>
</dbReference>
<reference evidence="7" key="1">
    <citation type="submission" date="2012-12" db="EMBL/GenBank/DDBJ databases">
        <authorList>
            <person name="Hellsten U."/>
            <person name="Grimwood J."/>
            <person name="Chapman J.A."/>
            <person name="Shapiro H."/>
            <person name="Aerts A."/>
            <person name="Otillar R.P."/>
            <person name="Terry A.Y."/>
            <person name="Boore J.L."/>
            <person name="Simakov O."/>
            <person name="Marletaz F."/>
            <person name="Cho S.-J."/>
            <person name="Edsinger-Gonzales E."/>
            <person name="Havlak P."/>
            <person name="Kuo D.-H."/>
            <person name="Larsson T."/>
            <person name="Lv J."/>
            <person name="Arendt D."/>
            <person name="Savage R."/>
            <person name="Osoegawa K."/>
            <person name="de Jong P."/>
            <person name="Lindberg D.R."/>
            <person name="Seaver E.C."/>
            <person name="Weisblat D.A."/>
            <person name="Putnam N.H."/>
            <person name="Grigoriev I.V."/>
            <person name="Rokhsar D.S."/>
        </authorList>
    </citation>
    <scope>NUCLEOTIDE SEQUENCE</scope>
    <source>
        <strain evidence="7">I ESC-2004</strain>
    </source>
</reference>
<sequence>MLVVYPSPGRPAGERSPPSVDRTAATRAEIRGSHACAMKRSVWNGAFSSQKVSGFPCGYCINVPFEEKNTECTDPRQGNEKVASAPNELHLEMRSPANAGSSYYNYKRYHSIVLLAMVDANYCFIGLEIGAPESCSDAGVFDRSRLGRLILNGLHGIPPDALLPRAPHFGKLSYVVVGRRITQEQQVFNYRLSRARRVSENAFAQVASRWRIFRTKLAVDPPLAKKIVKASGLLHNYLRLGANIPEDGESKSDNIFAELDPWPSRLVTIRGPCS</sequence>
<comment type="cofactor">
    <cofactor evidence="1">
        <name>a divalent metal cation</name>
        <dbReference type="ChEBI" id="CHEBI:60240"/>
    </cofactor>
</comment>
<dbReference type="HOGENOM" id="CLU_1016498_0_0_1"/>
<evidence type="ECO:0000313" key="7">
    <source>
        <dbReference type="Proteomes" id="UP000014760"/>
    </source>
</evidence>
<reference evidence="6" key="3">
    <citation type="submission" date="2015-06" db="UniProtKB">
        <authorList>
            <consortium name="EnsemblMetazoa"/>
        </authorList>
    </citation>
    <scope>IDENTIFICATION</scope>
</reference>
<evidence type="ECO:0000313" key="5">
    <source>
        <dbReference type="EMBL" id="ELU17168.1"/>
    </source>
</evidence>
<dbReference type="Pfam" id="PF13359">
    <property type="entry name" value="DDE_Tnp_4"/>
    <property type="match status" value="1"/>
</dbReference>
<reference evidence="5 7" key="2">
    <citation type="journal article" date="2013" name="Nature">
        <title>Insights into bilaterian evolution from three spiralian genomes.</title>
        <authorList>
            <person name="Simakov O."/>
            <person name="Marletaz F."/>
            <person name="Cho S.J."/>
            <person name="Edsinger-Gonzales E."/>
            <person name="Havlak P."/>
            <person name="Hellsten U."/>
            <person name="Kuo D.H."/>
            <person name="Larsson T."/>
            <person name="Lv J."/>
            <person name="Arendt D."/>
            <person name="Savage R."/>
            <person name="Osoegawa K."/>
            <person name="de Jong P."/>
            <person name="Grimwood J."/>
            <person name="Chapman J.A."/>
            <person name="Shapiro H."/>
            <person name="Aerts A."/>
            <person name="Otillar R.P."/>
            <person name="Terry A.Y."/>
            <person name="Boore J.L."/>
            <person name="Grigoriev I.V."/>
            <person name="Lindberg D.R."/>
            <person name="Seaver E.C."/>
            <person name="Weisblat D.A."/>
            <person name="Putnam N.H."/>
            <person name="Rokhsar D.S."/>
        </authorList>
    </citation>
    <scope>NUCLEOTIDE SEQUENCE</scope>
    <source>
        <strain evidence="5 7">I ESC-2004</strain>
    </source>
</reference>
<proteinExistence type="predicted"/>
<evidence type="ECO:0000256" key="1">
    <source>
        <dbReference type="ARBA" id="ARBA00001968"/>
    </source>
</evidence>
<dbReference type="STRING" id="283909.R7VED1"/>